<name>E4YZV0_OIKDI</name>
<sequence>MQSYKKRVDATCPGRSVIITNDKRIFKNQDGLDDKDTRAKQYRTKYMGIDKNNVNRLDVSIYPRIIQKISPDRQHTCKALTLKDAMTVAVTDHVMERMITPVTIDTELAELRNCPLLWRIGFDIDRIKEVCQRRNVKLKCPHWDGKTRQYKRILKRIENGRHKYKGCDDNLRRSSRVVSKPVEFSAHEFAAPLIPVKKDDSQNEEDDDETIIIDNDIPFSEIASSLQNKSTSIKPSLQLAIENCKKITCISSDSEFGELVSETEIRNRTQNWINNQDPELLPRSARRRKSRSRRALISSDDEKQTDPSLDSSNMVAPLSDEDSDFVPEIYHPVIDGNLTNSTQKDLPYEASTPKRSKRILATRSSGRMPKIHGMNWENERFKIKINDRRAAFNCCFSGYEQGGPNSEIKNKASGWLMSIYWARRSCDDIIKSLEDMKKSLENFGEKPDFLKPSINSSIGEQQGETKNLEEMFLDLSNLLES</sequence>
<accession>E4YZV0</accession>
<evidence type="ECO:0000313" key="2">
    <source>
        <dbReference type="EMBL" id="CBY40978.1"/>
    </source>
</evidence>
<protein>
    <submittedName>
        <fullName evidence="2">Uncharacterized protein</fullName>
    </submittedName>
</protein>
<reference evidence="2" key="1">
    <citation type="journal article" date="2010" name="Science">
        <title>Plasticity of animal genome architecture unmasked by rapid evolution of a pelagic tunicate.</title>
        <authorList>
            <person name="Denoeud F."/>
            <person name="Henriet S."/>
            <person name="Mungpakdee S."/>
            <person name="Aury J.M."/>
            <person name="Da Silva C."/>
            <person name="Brinkmann H."/>
            <person name="Mikhaleva J."/>
            <person name="Olsen L.C."/>
            <person name="Jubin C."/>
            <person name="Canestro C."/>
            <person name="Bouquet J.M."/>
            <person name="Danks G."/>
            <person name="Poulain J."/>
            <person name="Campsteijn C."/>
            <person name="Adamski M."/>
            <person name="Cross I."/>
            <person name="Yadetie F."/>
            <person name="Muffato M."/>
            <person name="Louis A."/>
            <person name="Butcher S."/>
            <person name="Tsagkogeorga G."/>
            <person name="Konrad A."/>
            <person name="Singh S."/>
            <person name="Jensen M.F."/>
            <person name="Cong E.H."/>
            <person name="Eikeseth-Otteraa H."/>
            <person name="Noel B."/>
            <person name="Anthouard V."/>
            <person name="Porcel B.M."/>
            <person name="Kachouri-Lafond R."/>
            <person name="Nishino A."/>
            <person name="Ugolini M."/>
            <person name="Chourrout P."/>
            <person name="Nishida H."/>
            <person name="Aasland R."/>
            <person name="Huzurbazar S."/>
            <person name="Westhof E."/>
            <person name="Delsuc F."/>
            <person name="Lehrach H."/>
            <person name="Reinhardt R."/>
            <person name="Weissenbach J."/>
            <person name="Roy S.W."/>
            <person name="Artiguenave F."/>
            <person name="Postlethwait J.H."/>
            <person name="Manak J.R."/>
            <person name="Thompson E.M."/>
            <person name="Jaillon O."/>
            <person name="Du Pasquier L."/>
            <person name="Boudinot P."/>
            <person name="Liberles D.A."/>
            <person name="Volff J.N."/>
            <person name="Philippe H."/>
            <person name="Lenhard B."/>
            <person name="Roest Crollius H."/>
            <person name="Wincker P."/>
            <person name="Chourrout D."/>
        </authorList>
    </citation>
    <scope>NUCLEOTIDE SEQUENCE [LARGE SCALE GENOMIC DNA]</scope>
</reference>
<evidence type="ECO:0000256" key="1">
    <source>
        <dbReference type="SAM" id="MobiDB-lite"/>
    </source>
</evidence>
<feature type="compositionally biased region" description="Basic residues" evidence="1">
    <location>
        <begin position="284"/>
        <end position="294"/>
    </location>
</feature>
<gene>
    <name evidence="2" type="ORF">GSOID_T00023023001</name>
</gene>
<dbReference type="AlphaFoldDB" id="E4YZV0"/>
<proteinExistence type="predicted"/>
<organism evidence="2">
    <name type="scientific">Oikopleura dioica</name>
    <name type="common">Tunicate</name>
    <dbReference type="NCBI Taxonomy" id="34765"/>
    <lineage>
        <taxon>Eukaryota</taxon>
        <taxon>Metazoa</taxon>
        <taxon>Chordata</taxon>
        <taxon>Tunicata</taxon>
        <taxon>Appendicularia</taxon>
        <taxon>Copelata</taxon>
        <taxon>Oikopleuridae</taxon>
        <taxon>Oikopleura</taxon>
    </lineage>
</organism>
<feature type="region of interest" description="Disordered" evidence="1">
    <location>
        <begin position="276"/>
        <end position="317"/>
    </location>
</feature>
<dbReference type="EMBL" id="FN656205">
    <property type="protein sequence ID" value="CBY40978.1"/>
    <property type="molecule type" value="Genomic_DNA"/>
</dbReference>
<dbReference type="Proteomes" id="UP000011014">
    <property type="component" value="Unassembled WGS sequence"/>
</dbReference>
<feature type="region of interest" description="Disordered" evidence="1">
    <location>
        <begin position="336"/>
        <end position="355"/>
    </location>
</feature>